<proteinExistence type="predicted"/>
<accession>A0ABM8BZ95</accession>
<dbReference type="RefSeq" id="WP_281748631.1">
    <property type="nucleotide sequence ID" value="NZ_AP026933.1"/>
</dbReference>
<keyword evidence="2" id="KW-1185">Reference proteome</keyword>
<dbReference type="Proteomes" id="UP001163387">
    <property type="component" value="Chromosome"/>
</dbReference>
<evidence type="ECO:0000313" key="2">
    <source>
        <dbReference type="Proteomes" id="UP001163387"/>
    </source>
</evidence>
<organism evidence="1 2">
    <name type="scientific">Spiroplasma ixodetis</name>
    <dbReference type="NCBI Taxonomy" id="2141"/>
    <lineage>
        <taxon>Bacteria</taxon>
        <taxon>Bacillati</taxon>
        <taxon>Mycoplasmatota</taxon>
        <taxon>Mollicutes</taxon>
        <taxon>Entomoplasmatales</taxon>
        <taxon>Spiroplasmataceae</taxon>
        <taxon>Spiroplasma</taxon>
    </lineage>
</organism>
<gene>
    <name evidence="1" type="ORF">SHM_27030</name>
</gene>
<sequence>MKVKEKDKEKSNLIKKYKINNYKPKKITKRRNAIDDSYFIKKWENKILDDIIELEHELNNKINNIINEHNYSLKIN</sequence>
<evidence type="ECO:0000313" key="1">
    <source>
        <dbReference type="EMBL" id="BDT05057.1"/>
    </source>
</evidence>
<dbReference type="EMBL" id="AP026933">
    <property type="protein sequence ID" value="BDT05057.1"/>
    <property type="molecule type" value="Genomic_DNA"/>
</dbReference>
<protein>
    <submittedName>
        <fullName evidence="1">Uncharacterized protein</fullName>
    </submittedName>
</protein>
<reference evidence="1 2" key="1">
    <citation type="journal article" date="2022" name="Front. Microbiol.">
        <title>Male-killing mechanisms vary between Spiroplasma species.</title>
        <authorList>
            <person name="Arai H."/>
            <person name="Inoue M."/>
            <person name="Kageyama D."/>
        </authorList>
    </citation>
    <scope>NUCLEOTIDE SEQUENCE [LARGE SCALE GENOMIC DNA]</scope>
    <source>
        <strain evidence="2">sHm</strain>
    </source>
</reference>
<name>A0ABM8BZ95_9MOLU</name>